<keyword evidence="1" id="KW-0812">Transmembrane</keyword>
<keyword evidence="1" id="KW-0472">Membrane</keyword>
<accession>A0A812NTW0</accession>
<sequence>MSGRTGRVPPYSRELDRATYQSFGSGMSHVVEVGDRDVLQVNFRKTQMQVPQAFLGTTEEGWKPNECIDNALIVMNYADLARHRDPDISDDQAKAFSAKFMFWELTLWLASNALRGVLSFHLLHCALANQDELQKKEKMQLPDKCGGITNLWLLLSGLILVLIKYLTELQDIVVTLGYFIWCRKICHEPEVRGGERNAVNEAYESQVGFLQAMLILLCKFCIESFIAFSSFRFVLVSKDNESVVLNCLAASFLSEIDEMVFRAFSSRTAKDLLDKLEDWSDRDQGREMACCEMRPLLRCFFTYVLTPGLVFLALAHFLDPSFLEVLSCVLFTPITENMVDR</sequence>
<protein>
    <submittedName>
        <fullName evidence="2">Uncharacterized protein</fullName>
    </submittedName>
</protein>
<dbReference type="Proteomes" id="UP000649617">
    <property type="component" value="Unassembled WGS sequence"/>
</dbReference>
<feature type="transmembrane region" description="Helical" evidence="1">
    <location>
        <begin position="209"/>
        <end position="228"/>
    </location>
</feature>
<feature type="transmembrane region" description="Helical" evidence="1">
    <location>
        <begin position="145"/>
        <end position="166"/>
    </location>
</feature>
<evidence type="ECO:0000313" key="3">
    <source>
        <dbReference type="Proteomes" id="UP000649617"/>
    </source>
</evidence>
<reference evidence="2" key="1">
    <citation type="submission" date="2021-02" db="EMBL/GenBank/DDBJ databases">
        <authorList>
            <person name="Dougan E. K."/>
            <person name="Rhodes N."/>
            <person name="Thang M."/>
            <person name="Chan C."/>
        </authorList>
    </citation>
    <scope>NUCLEOTIDE SEQUENCE</scope>
</reference>
<proteinExistence type="predicted"/>
<evidence type="ECO:0000313" key="2">
    <source>
        <dbReference type="EMBL" id="CAE7322405.1"/>
    </source>
</evidence>
<organism evidence="2 3">
    <name type="scientific">Symbiodinium pilosum</name>
    <name type="common">Dinoflagellate</name>
    <dbReference type="NCBI Taxonomy" id="2952"/>
    <lineage>
        <taxon>Eukaryota</taxon>
        <taxon>Sar</taxon>
        <taxon>Alveolata</taxon>
        <taxon>Dinophyceae</taxon>
        <taxon>Suessiales</taxon>
        <taxon>Symbiodiniaceae</taxon>
        <taxon>Symbiodinium</taxon>
    </lineage>
</organism>
<feature type="transmembrane region" description="Helical" evidence="1">
    <location>
        <begin position="296"/>
        <end position="317"/>
    </location>
</feature>
<evidence type="ECO:0000256" key="1">
    <source>
        <dbReference type="SAM" id="Phobius"/>
    </source>
</evidence>
<dbReference type="AlphaFoldDB" id="A0A812NTW0"/>
<dbReference type="EMBL" id="CAJNIZ010011617">
    <property type="protein sequence ID" value="CAE7322405.1"/>
    <property type="molecule type" value="Genomic_DNA"/>
</dbReference>
<gene>
    <name evidence="2" type="ORF">SPIL2461_LOCUS7448</name>
</gene>
<name>A0A812NTW0_SYMPI</name>
<keyword evidence="3" id="KW-1185">Reference proteome</keyword>
<keyword evidence="1" id="KW-1133">Transmembrane helix</keyword>
<comment type="caution">
    <text evidence="2">The sequence shown here is derived from an EMBL/GenBank/DDBJ whole genome shotgun (WGS) entry which is preliminary data.</text>
</comment>